<dbReference type="KEGG" id="kbi:30207004"/>
<dbReference type="Proteomes" id="UP000092730">
    <property type="component" value="Chromosome 2"/>
</dbReference>
<accession>A0AAJ8M8Q8</accession>
<gene>
    <name evidence="3" type="ORF">I302_103899</name>
</gene>
<feature type="compositionally biased region" description="Polar residues" evidence="1">
    <location>
        <begin position="36"/>
        <end position="45"/>
    </location>
</feature>
<dbReference type="GeneID" id="30207004"/>
<feature type="chain" id="PRO_5042608845" description="Ribosomal protein s17" evidence="2">
    <location>
        <begin position="22"/>
        <end position="436"/>
    </location>
</feature>
<sequence length="436" mass="42998">MRGLTLTFLASLMLITESSIARPAVHTYDARDIQARQASTTSVSPAANCGGEKAGRSLIGGRQNNGQFGGFGRGGGGRGGGRFGQGGAGGGANAGGNNNNAAAGGDANDAAAAAGGNTSDAAAAADDVAAGGDNNAATGGNNNNNSNGDAIAAAGGNNAANPGNGGNNNNNNNNAGGGGGRNSGNANNGGNQGDNSGVQGAQGGNNAAAPVAANENGAPGPAVPVLNFNGGTRLNNAVIQDTAANPNATANQAASATSNNNFIDFCVGQSITNGLQNKAGSCNPVPIGQIPSTQNMISTMFVSPKNMETIQAGETFTIGLQTTGMTMGSFVNAQKNYYAAPQQIDGSGQVVGHAHIVLQPMQAIDDTSVLDPNTFTFFKGMDLGDVNGLSTIDVQGGVPAGAYRMCTIMSASNHQSVILPVAQRGAENTCSYFIAE</sequence>
<feature type="compositionally biased region" description="Low complexity" evidence="1">
    <location>
        <begin position="162"/>
        <end position="174"/>
    </location>
</feature>
<protein>
    <recommendedName>
        <fullName evidence="5">Ribosomal protein s17</fullName>
    </recommendedName>
</protein>
<reference evidence="3" key="1">
    <citation type="submission" date="2013-07" db="EMBL/GenBank/DDBJ databases">
        <authorList>
            <consortium name="The Broad Institute Genome Sequencing Platform"/>
            <person name="Cuomo C."/>
            <person name="Litvintseva A."/>
            <person name="Chen Y."/>
            <person name="Heitman J."/>
            <person name="Sun S."/>
            <person name="Springer D."/>
            <person name="Dromer F."/>
            <person name="Young S.K."/>
            <person name="Zeng Q."/>
            <person name="Gargeya S."/>
            <person name="Fitzgerald M."/>
            <person name="Abouelleil A."/>
            <person name="Alvarado L."/>
            <person name="Berlin A.M."/>
            <person name="Chapman S.B."/>
            <person name="Dewar J."/>
            <person name="Goldberg J."/>
            <person name="Griggs A."/>
            <person name="Gujja S."/>
            <person name="Hansen M."/>
            <person name="Howarth C."/>
            <person name="Imamovic A."/>
            <person name="Larimer J."/>
            <person name="McCowan C."/>
            <person name="Murphy C."/>
            <person name="Pearson M."/>
            <person name="Priest M."/>
            <person name="Roberts A."/>
            <person name="Saif S."/>
            <person name="Shea T."/>
            <person name="Sykes S."/>
            <person name="Wortman J."/>
            <person name="Nusbaum C."/>
            <person name="Birren B."/>
        </authorList>
    </citation>
    <scope>NUCLEOTIDE SEQUENCE</scope>
    <source>
        <strain evidence="3">CBS 10118</strain>
    </source>
</reference>
<evidence type="ECO:0008006" key="5">
    <source>
        <dbReference type="Google" id="ProtNLM"/>
    </source>
</evidence>
<dbReference type="PANTHER" id="PTHR34587">
    <property type="entry name" value="VWFA DOMAIN-CONTAINING PROTEIN"/>
    <property type="match status" value="1"/>
</dbReference>
<keyword evidence="4" id="KW-1185">Reference proteome</keyword>
<name>A0AAJ8M8Q8_9TREE</name>
<feature type="signal peptide" evidence="2">
    <location>
        <begin position="1"/>
        <end position="21"/>
    </location>
</feature>
<feature type="compositionally biased region" description="Low complexity" evidence="1">
    <location>
        <begin position="183"/>
        <end position="216"/>
    </location>
</feature>
<organism evidence="3 4">
    <name type="scientific">Kwoniella bestiolae CBS 10118</name>
    <dbReference type="NCBI Taxonomy" id="1296100"/>
    <lineage>
        <taxon>Eukaryota</taxon>
        <taxon>Fungi</taxon>
        <taxon>Dikarya</taxon>
        <taxon>Basidiomycota</taxon>
        <taxon>Agaricomycotina</taxon>
        <taxon>Tremellomycetes</taxon>
        <taxon>Tremellales</taxon>
        <taxon>Cryptococcaceae</taxon>
        <taxon>Kwoniella</taxon>
    </lineage>
</organism>
<evidence type="ECO:0000313" key="4">
    <source>
        <dbReference type="Proteomes" id="UP000092730"/>
    </source>
</evidence>
<dbReference type="EMBL" id="CP144542">
    <property type="protein sequence ID" value="WVW81900.1"/>
    <property type="molecule type" value="Genomic_DNA"/>
</dbReference>
<keyword evidence="2" id="KW-0732">Signal</keyword>
<dbReference type="PANTHER" id="PTHR34587:SF2">
    <property type="entry name" value="G-PROTEIN COUPLED RECEPTORS FAMILY 1 PROFILE DOMAIN-CONTAINING PROTEIN"/>
    <property type="match status" value="1"/>
</dbReference>
<evidence type="ECO:0000256" key="1">
    <source>
        <dbReference type="SAM" id="MobiDB-lite"/>
    </source>
</evidence>
<feature type="region of interest" description="Disordered" evidence="1">
    <location>
        <begin position="162"/>
        <end position="216"/>
    </location>
</feature>
<evidence type="ECO:0000256" key="2">
    <source>
        <dbReference type="SAM" id="SignalP"/>
    </source>
</evidence>
<dbReference type="AlphaFoldDB" id="A0AAJ8M8Q8"/>
<proteinExistence type="predicted"/>
<dbReference type="InterPro" id="IPR053216">
    <property type="entry name" value="Appressorial_penetr-assoc"/>
</dbReference>
<reference evidence="3" key="2">
    <citation type="submission" date="2024-02" db="EMBL/GenBank/DDBJ databases">
        <title>Comparative genomics of Cryptococcus and Kwoniella reveals pathogenesis evolution and contrasting modes of karyotype evolution via chromosome fusion or intercentromeric recombination.</title>
        <authorList>
            <person name="Coelho M.A."/>
            <person name="David-Palma M."/>
            <person name="Shea T."/>
            <person name="Bowers K."/>
            <person name="McGinley-Smith S."/>
            <person name="Mohammad A.W."/>
            <person name="Gnirke A."/>
            <person name="Yurkov A.M."/>
            <person name="Nowrousian M."/>
            <person name="Sun S."/>
            <person name="Cuomo C.A."/>
            <person name="Heitman J."/>
        </authorList>
    </citation>
    <scope>NUCLEOTIDE SEQUENCE</scope>
    <source>
        <strain evidence="3">CBS 10118</strain>
    </source>
</reference>
<dbReference type="RefSeq" id="XP_065725835.1">
    <property type="nucleotide sequence ID" value="XM_065869763.1"/>
</dbReference>
<feature type="compositionally biased region" description="Gly residues" evidence="1">
    <location>
        <begin position="67"/>
        <end position="88"/>
    </location>
</feature>
<evidence type="ECO:0000313" key="3">
    <source>
        <dbReference type="EMBL" id="WVW81900.1"/>
    </source>
</evidence>
<feature type="region of interest" description="Disordered" evidence="1">
    <location>
        <begin position="36"/>
        <end position="88"/>
    </location>
</feature>